<dbReference type="AlphaFoldDB" id="A0A812T3U1"/>
<sequence length="128" mass="14454">MLSSDFSKFETCHPEVARKIYLKGSLRRFCLQHSRFSVEAMTASSLYVVRLASIQLKPTSRPTSGEEAIIADLVDFLRERGGTASAETFGDFYSRHPTHRASVPKLRAFCEQHTDRFIVSEVSVHFGL</sequence>
<evidence type="ECO:0000313" key="2">
    <source>
        <dbReference type="Proteomes" id="UP000601435"/>
    </source>
</evidence>
<evidence type="ECO:0000313" key="1">
    <source>
        <dbReference type="EMBL" id="CAE7512811.1"/>
    </source>
</evidence>
<keyword evidence="2" id="KW-1185">Reference proteome</keyword>
<dbReference type="EMBL" id="CAJNJA010023554">
    <property type="protein sequence ID" value="CAE7512811.1"/>
    <property type="molecule type" value="Genomic_DNA"/>
</dbReference>
<proteinExistence type="predicted"/>
<gene>
    <name evidence="1" type="ORF">SNEC2469_LOCUS14647</name>
</gene>
<protein>
    <submittedName>
        <fullName evidence="1">Uncharacterized protein</fullName>
    </submittedName>
</protein>
<comment type="caution">
    <text evidence="1">The sequence shown here is derived from an EMBL/GenBank/DDBJ whole genome shotgun (WGS) entry which is preliminary data.</text>
</comment>
<accession>A0A812T3U1</accession>
<dbReference type="Proteomes" id="UP000601435">
    <property type="component" value="Unassembled WGS sequence"/>
</dbReference>
<organism evidence="1 2">
    <name type="scientific">Symbiodinium necroappetens</name>
    <dbReference type="NCBI Taxonomy" id="1628268"/>
    <lineage>
        <taxon>Eukaryota</taxon>
        <taxon>Sar</taxon>
        <taxon>Alveolata</taxon>
        <taxon>Dinophyceae</taxon>
        <taxon>Suessiales</taxon>
        <taxon>Symbiodiniaceae</taxon>
        <taxon>Symbiodinium</taxon>
    </lineage>
</organism>
<dbReference type="OrthoDB" id="443596at2759"/>
<name>A0A812T3U1_9DINO</name>
<reference evidence="1" key="1">
    <citation type="submission" date="2021-02" db="EMBL/GenBank/DDBJ databases">
        <authorList>
            <person name="Dougan E. K."/>
            <person name="Rhodes N."/>
            <person name="Thang M."/>
            <person name="Chan C."/>
        </authorList>
    </citation>
    <scope>NUCLEOTIDE SEQUENCE</scope>
</reference>